<proteinExistence type="predicted"/>
<organism evidence="1 2">
    <name type="scientific">Catharanthus roseus</name>
    <name type="common">Madagascar periwinkle</name>
    <name type="synonym">Vinca rosea</name>
    <dbReference type="NCBI Taxonomy" id="4058"/>
    <lineage>
        <taxon>Eukaryota</taxon>
        <taxon>Viridiplantae</taxon>
        <taxon>Streptophyta</taxon>
        <taxon>Embryophyta</taxon>
        <taxon>Tracheophyta</taxon>
        <taxon>Spermatophyta</taxon>
        <taxon>Magnoliopsida</taxon>
        <taxon>eudicotyledons</taxon>
        <taxon>Gunneridae</taxon>
        <taxon>Pentapetalae</taxon>
        <taxon>asterids</taxon>
        <taxon>lamiids</taxon>
        <taxon>Gentianales</taxon>
        <taxon>Apocynaceae</taxon>
        <taxon>Rauvolfioideae</taxon>
        <taxon>Vinceae</taxon>
        <taxon>Catharanthinae</taxon>
        <taxon>Catharanthus</taxon>
    </lineage>
</organism>
<name>A0ACC0A4Y8_CATRO</name>
<gene>
    <name evidence="1" type="ORF">M9H77_24741</name>
</gene>
<accession>A0ACC0A4Y8</accession>
<protein>
    <submittedName>
        <fullName evidence="1">Uncharacterized protein</fullName>
    </submittedName>
</protein>
<dbReference type="EMBL" id="CM044706">
    <property type="protein sequence ID" value="KAI5655948.1"/>
    <property type="molecule type" value="Genomic_DNA"/>
</dbReference>
<evidence type="ECO:0000313" key="2">
    <source>
        <dbReference type="Proteomes" id="UP001060085"/>
    </source>
</evidence>
<dbReference type="Proteomes" id="UP001060085">
    <property type="component" value="Linkage Group LG06"/>
</dbReference>
<keyword evidence="2" id="KW-1185">Reference proteome</keyword>
<comment type="caution">
    <text evidence="1">The sequence shown here is derived from an EMBL/GenBank/DDBJ whole genome shotgun (WGS) entry which is preliminary data.</text>
</comment>
<sequence>MQQGGDYSSYYPYPPNPVPIPSHQPPPYASAPPFSANNPSSAEYSSPYPSFPQNSDPVPTAPAFSPVPNFPTQPPQQQTQPSASFPQFETSGSYHQLPPQSRPAPQPYYSAYDPPQLPQHNYTQTLPNPVSNSIPNTTYSSAYSPQFNQVSSSAPPVYDTGYDNNLKFDQHGGYFDEFSGRYGSSGRERSDFGSEFYGKRVDSGYGIDGFGDGVYAYKGSKVEPYGARGTAPKSSTWSGFDDFGRPIGYSSEKDRSSSGSTTKIVRAVPKADTQHDVKSGVQKFRVKLLAESGGQSTMDVLCQIGLDGIRMLDPSTSRTLRIYPLDTITRCEVTDSSTLSFWSKSSVDIDPRRIRLQSNSYTTNTLLDTVFATIAQFEEIGGRSRPSETSKLAEPPTEKKRGFGDWMNFMKATNEEKDHWVPDEAVTKCTGCGTDFNAFVRRHHCRNCGDIFCDKCTQGRTALTADQNAPVVRVCGRCMAEVSQRLSNAKEASSRPSTGLQSHEDLAKKLQEEMERNRKASSGSRTESSGRRMKEVACPTCTVHLQVQVPSSGSETIECGVCQHPFLVSAH</sequence>
<evidence type="ECO:0000313" key="1">
    <source>
        <dbReference type="EMBL" id="KAI5655948.1"/>
    </source>
</evidence>
<reference evidence="2" key="1">
    <citation type="journal article" date="2023" name="Nat. Plants">
        <title>Single-cell RNA sequencing provides a high-resolution roadmap for understanding the multicellular compartmentation of specialized metabolism.</title>
        <authorList>
            <person name="Sun S."/>
            <person name="Shen X."/>
            <person name="Li Y."/>
            <person name="Li Y."/>
            <person name="Wang S."/>
            <person name="Li R."/>
            <person name="Zhang H."/>
            <person name="Shen G."/>
            <person name="Guo B."/>
            <person name="Wei J."/>
            <person name="Xu J."/>
            <person name="St-Pierre B."/>
            <person name="Chen S."/>
            <person name="Sun C."/>
        </authorList>
    </citation>
    <scope>NUCLEOTIDE SEQUENCE [LARGE SCALE GENOMIC DNA]</scope>
</reference>